<dbReference type="PANTHER" id="PTHR40267:SF1">
    <property type="entry name" value="BLR3294 PROTEIN"/>
    <property type="match status" value="1"/>
</dbReference>
<sequence>MHTLIPIALSHQPVGFVSQDAWTRMGLIVLATDLTSERDYARLFPHDTASVYTTRVAFENPTTPENLRLMEPRLAAAAELLLPEEPLAAICFSCTAASVVIGDDAVTEAIQRSRPGVPVVTPAGAAVKALRALNVSKVAILTPYLIETSQSMADYFSRNKFGISDFECLGLEDDREMARVDHHSIVEAACRLDGPDNEAIFISCTGLPALSTISEIEARTGKPVVTSNQASAWVMMRLAGLSHRPTGYGRLFSHDLSEGGVMKSRTSTNNTSSSLS</sequence>
<dbReference type="KEGG" id="gai:IMCC3135_09890"/>
<accession>A0A2Z2NKX7</accession>
<proteinExistence type="predicted"/>
<dbReference type="AlphaFoldDB" id="A0A2Z2NKX7"/>
<dbReference type="Gene3D" id="3.40.50.12500">
    <property type="match status" value="1"/>
</dbReference>
<dbReference type="InterPro" id="IPR053714">
    <property type="entry name" value="Iso_Racemase_Enz_sf"/>
</dbReference>
<organism evidence="1 2">
    <name type="scientific">Granulosicoccus antarcticus IMCC3135</name>
    <dbReference type="NCBI Taxonomy" id="1192854"/>
    <lineage>
        <taxon>Bacteria</taxon>
        <taxon>Pseudomonadati</taxon>
        <taxon>Pseudomonadota</taxon>
        <taxon>Gammaproteobacteria</taxon>
        <taxon>Chromatiales</taxon>
        <taxon>Granulosicoccaceae</taxon>
        <taxon>Granulosicoccus</taxon>
    </lineage>
</organism>
<dbReference type="GO" id="GO:0047436">
    <property type="term" value="F:arylmalonate decarboxylase activity"/>
    <property type="evidence" value="ECO:0007669"/>
    <property type="project" value="UniProtKB-EC"/>
</dbReference>
<dbReference type="InterPro" id="IPR026286">
    <property type="entry name" value="MaiA/AMDase"/>
</dbReference>
<name>A0A2Z2NKX7_9GAMM</name>
<dbReference type="Proteomes" id="UP000250079">
    <property type="component" value="Chromosome"/>
</dbReference>
<gene>
    <name evidence="1" type="ORF">IMCC3135_09890</name>
</gene>
<dbReference type="RefSeq" id="WP_088917428.1">
    <property type="nucleotide sequence ID" value="NZ_CP018632.1"/>
</dbReference>
<keyword evidence="1" id="KW-0456">Lyase</keyword>
<protein>
    <submittedName>
        <fullName evidence="1">Arylmalonate decarboxylase</fullName>
        <ecNumber evidence="1">4.1.1.76</ecNumber>
    </submittedName>
</protein>
<dbReference type="EC" id="4.1.1.76" evidence="1"/>
<keyword evidence="2" id="KW-1185">Reference proteome</keyword>
<evidence type="ECO:0000313" key="2">
    <source>
        <dbReference type="Proteomes" id="UP000250079"/>
    </source>
</evidence>
<evidence type="ECO:0000313" key="1">
    <source>
        <dbReference type="EMBL" id="ASJ72072.1"/>
    </source>
</evidence>
<dbReference type="EMBL" id="CP018632">
    <property type="protein sequence ID" value="ASJ72072.1"/>
    <property type="molecule type" value="Genomic_DNA"/>
</dbReference>
<dbReference type="OrthoDB" id="483160at2"/>
<dbReference type="Pfam" id="PF17645">
    <property type="entry name" value="Amdase"/>
    <property type="match status" value="1"/>
</dbReference>
<dbReference type="PIRSF" id="PIRSF015736">
    <property type="entry name" value="MI"/>
    <property type="match status" value="1"/>
</dbReference>
<reference evidence="1 2" key="1">
    <citation type="submission" date="2016-12" db="EMBL/GenBank/DDBJ databases">
        <authorList>
            <person name="Song W.-J."/>
            <person name="Kurnit D.M."/>
        </authorList>
    </citation>
    <scope>NUCLEOTIDE SEQUENCE [LARGE SCALE GENOMIC DNA]</scope>
    <source>
        <strain evidence="1 2">IMCC3135</strain>
    </source>
</reference>
<dbReference type="PANTHER" id="PTHR40267">
    <property type="entry name" value="BLR3294 PROTEIN"/>
    <property type="match status" value="1"/>
</dbReference>